<comment type="caution">
    <text evidence="1">The sequence shown here is derived from an EMBL/GenBank/DDBJ whole genome shotgun (WGS) entry which is preliminary data.</text>
</comment>
<dbReference type="AlphaFoldDB" id="A0A8H7EN07"/>
<proteinExistence type="predicted"/>
<sequence>MERHSEDDYTLWYCGQHYGTIDTLMQKRYGAVMGQGASASWSGMLKKILDLRIRSLQVEIKPIAALECSQEEADTLECVLISLMLGNCNISPGGTRPSLCMTAPIPASILSASKKCKDWAIDRVNSKAKLQCPALKANEAEAPWISGKLLIVGAELPTTDLNTGIRIINTKTDIVPLPDPSKVYLKSATCYTELHRLLHDSINVRRPSVIVPMGFDAASMFNAVKLQSSFLHRVGEIQVYNFSQDPEGNDENSFSLVVPVVHPGFMRYSGFTVAMRHLSFAAFSVVSIVLQIVDLLEASRRYPSRGAEWAHYVKDVAEEMLRRSSLAESLSEI</sequence>
<dbReference type="EMBL" id="JABAYA010000142">
    <property type="protein sequence ID" value="KAF7723713.1"/>
    <property type="molecule type" value="Genomic_DNA"/>
</dbReference>
<name>A0A8H7EN07_9FUNG</name>
<accession>A0A8H7EN07</accession>
<dbReference type="Proteomes" id="UP000605846">
    <property type="component" value="Unassembled WGS sequence"/>
</dbReference>
<reference evidence="1" key="1">
    <citation type="submission" date="2020-01" db="EMBL/GenBank/DDBJ databases">
        <title>Genome Sequencing of Three Apophysomyces-Like Fungal Strains Confirms a Novel Fungal Genus in the Mucoromycota with divergent Burkholderia-like Endosymbiotic Bacteria.</title>
        <authorList>
            <person name="Stajich J.E."/>
            <person name="Macias A.M."/>
            <person name="Carter-House D."/>
            <person name="Lovett B."/>
            <person name="Kasson L.R."/>
            <person name="Berry K."/>
            <person name="Grigoriev I."/>
            <person name="Chang Y."/>
            <person name="Spatafora J."/>
            <person name="Kasson M.T."/>
        </authorList>
    </citation>
    <scope>NUCLEOTIDE SEQUENCE</scope>
    <source>
        <strain evidence="1">NRRL A-21654</strain>
    </source>
</reference>
<keyword evidence="2" id="KW-1185">Reference proteome</keyword>
<evidence type="ECO:0000313" key="2">
    <source>
        <dbReference type="Proteomes" id="UP000605846"/>
    </source>
</evidence>
<protein>
    <submittedName>
        <fullName evidence="1">Uncharacterized protein</fullName>
    </submittedName>
</protein>
<gene>
    <name evidence="1" type="ORF">EC973_001754</name>
</gene>
<evidence type="ECO:0000313" key="1">
    <source>
        <dbReference type="EMBL" id="KAF7723713.1"/>
    </source>
</evidence>
<organism evidence="1 2">
    <name type="scientific">Apophysomyces ossiformis</name>
    <dbReference type="NCBI Taxonomy" id="679940"/>
    <lineage>
        <taxon>Eukaryota</taxon>
        <taxon>Fungi</taxon>
        <taxon>Fungi incertae sedis</taxon>
        <taxon>Mucoromycota</taxon>
        <taxon>Mucoromycotina</taxon>
        <taxon>Mucoromycetes</taxon>
        <taxon>Mucorales</taxon>
        <taxon>Mucorineae</taxon>
        <taxon>Mucoraceae</taxon>
        <taxon>Apophysomyces</taxon>
    </lineage>
</organism>